<keyword evidence="1" id="KW-0802">TPR repeat</keyword>
<dbReference type="PANTHER" id="PTHR44809:SF1">
    <property type="entry name" value="PROTEIN O-MANNOSYL-TRANSFERASE TMTC1"/>
    <property type="match status" value="1"/>
</dbReference>
<evidence type="ECO:0000313" key="3">
    <source>
        <dbReference type="EMBL" id="RMI20188.1"/>
    </source>
</evidence>
<dbReference type="Gene3D" id="1.25.40.10">
    <property type="entry name" value="Tetratricopeptide repeat domain"/>
    <property type="match status" value="4"/>
</dbReference>
<evidence type="ECO:0000313" key="2">
    <source>
        <dbReference type="EMBL" id="RKK03670.1"/>
    </source>
</evidence>
<dbReference type="Pfam" id="PF13181">
    <property type="entry name" value="TPR_8"/>
    <property type="match status" value="1"/>
</dbReference>
<dbReference type="AlphaFoldDB" id="A0A3A9JC02"/>
<dbReference type="Proteomes" id="UP000274097">
    <property type="component" value="Unassembled WGS sequence"/>
</dbReference>
<dbReference type="Proteomes" id="UP000278036">
    <property type="component" value="Unassembled WGS sequence"/>
</dbReference>
<organism evidence="2 5">
    <name type="scientific">Teichococcus wenyumeiae</name>
    <dbReference type="NCBI Taxonomy" id="2478470"/>
    <lineage>
        <taxon>Bacteria</taxon>
        <taxon>Pseudomonadati</taxon>
        <taxon>Pseudomonadota</taxon>
        <taxon>Alphaproteobacteria</taxon>
        <taxon>Acetobacterales</taxon>
        <taxon>Roseomonadaceae</taxon>
        <taxon>Roseomonas</taxon>
    </lineage>
</organism>
<reference evidence="2 5" key="1">
    <citation type="submission" date="2018-09" db="EMBL/GenBank/DDBJ databases">
        <title>Roseomonas sp. nov., isolated from feces of Tibetan antelopes in the Qinghai-Tibet plateau, China.</title>
        <authorList>
            <person name="Tian Z."/>
        </authorList>
    </citation>
    <scope>NUCLEOTIDE SEQUENCE [LARGE SCALE GENOMIC DNA]</scope>
    <source>
        <strain evidence="3 4">Z23</strain>
        <strain evidence="2 5">Z24</strain>
    </source>
</reference>
<name>A0A3A9JC02_9PROT</name>
<feature type="repeat" description="TPR" evidence="1">
    <location>
        <begin position="297"/>
        <end position="330"/>
    </location>
</feature>
<dbReference type="SUPFAM" id="SSF53756">
    <property type="entry name" value="UDP-Glycosyltransferase/glycogen phosphorylase"/>
    <property type="match status" value="1"/>
</dbReference>
<dbReference type="InterPro" id="IPR019734">
    <property type="entry name" value="TPR_rpt"/>
</dbReference>
<evidence type="ECO:0000256" key="1">
    <source>
        <dbReference type="PROSITE-ProRule" id="PRU00339"/>
    </source>
</evidence>
<dbReference type="Gene3D" id="3.40.50.2000">
    <property type="entry name" value="Glycogen Phosphorylase B"/>
    <property type="match status" value="1"/>
</dbReference>
<dbReference type="Pfam" id="PF13432">
    <property type="entry name" value="TPR_16"/>
    <property type="match status" value="3"/>
</dbReference>
<accession>A0A3A9JC02</accession>
<evidence type="ECO:0000313" key="5">
    <source>
        <dbReference type="Proteomes" id="UP000278036"/>
    </source>
</evidence>
<sequence length="639" mass="69653">MPGLGYPDLVSQEPKRAVQPLSNEALRHFHDGADLLRQGRLKEAEPLFRAVIARYPDLPEANATLGALLGALGRPQEAEPYLRRALRARPDSADAHGNLGNLLRDLGRLAEAEACLREALRLRPRYPEALNNLGAVRRDQGDQAGAGNAFRAALEQRPGFHLARANLAQLLLQQGQAAAAEAQYRLLLRATPQDAAILAGLGESLRRQGRHAEAEAHLREALRLRPESGAAWVELGNILLAAARPVEAALCFHAALERDPRQPEAHLGLGIAAAAQGDYAAAEKHFRAALALNPDLAAAHNSLGDTLRNQKAFREAEASLRRALQLAPDLAEAQVNLAFTLLQTGRDEEGWAAYEHRWQAAPWAHRPQHLPGRLWQGEDLTGQSILLQAEQGLGDTLQFVRYAQLFPPETRVVLRVQRSLVRLLQRLPGIAGVQSLDEPPPALDWHASLLSLPHRFGAAAPAVPYLAAEPSRVAAWRQRLAHLPGVRIGLAWAGSPGMAADARRSLPLHLLEPLAELSGLSFVSLQRGPAADATSRLPLERPAMDGDDFEDTAALVMALDLVISVDTAVLHLAGGSGRPVWLLNRYDSCWRWQEGRDDSPWYPSLRQFRQPAPGDWASVVRSLQTALARKAWITGTCQG</sequence>
<dbReference type="InterPro" id="IPR052943">
    <property type="entry name" value="TMTC_O-mannosyl-trnsfr"/>
</dbReference>
<proteinExistence type="predicted"/>
<dbReference type="InParanoid" id="A0A3A9JC02"/>
<feature type="repeat" description="TPR" evidence="1">
    <location>
        <begin position="93"/>
        <end position="126"/>
    </location>
</feature>
<dbReference type="PROSITE" id="PS50005">
    <property type="entry name" value="TPR"/>
    <property type="match status" value="5"/>
</dbReference>
<dbReference type="InterPro" id="IPR011990">
    <property type="entry name" value="TPR-like_helical_dom_sf"/>
</dbReference>
<keyword evidence="4" id="KW-1185">Reference proteome</keyword>
<feature type="repeat" description="TPR" evidence="1">
    <location>
        <begin position="59"/>
        <end position="92"/>
    </location>
</feature>
<gene>
    <name evidence="2" type="ORF">D6Z83_13430</name>
    <name evidence="3" type="ORF">EBE87_17065</name>
</gene>
<comment type="caution">
    <text evidence="2">The sequence shown here is derived from an EMBL/GenBank/DDBJ whole genome shotgun (WGS) entry which is preliminary data.</text>
</comment>
<dbReference type="SMART" id="SM00028">
    <property type="entry name" value="TPR"/>
    <property type="match status" value="9"/>
</dbReference>
<protein>
    <submittedName>
        <fullName evidence="2">Tetratricopeptide repeat protein</fullName>
    </submittedName>
</protein>
<dbReference type="EMBL" id="RFLX01000013">
    <property type="protein sequence ID" value="RMI20188.1"/>
    <property type="molecule type" value="Genomic_DNA"/>
</dbReference>
<feature type="repeat" description="TPR" evidence="1">
    <location>
        <begin position="263"/>
        <end position="296"/>
    </location>
</feature>
<dbReference type="SUPFAM" id="SSF48452">
    <property type="entry name" value="TPR-like"/>
    <property type="match status" value="2"/>
</dbReference>
<dbReference type="PANTHER" id="PTHR44809">
    <property type="match status" value="1"/>
</dbReference>
<feature type="repeat" description="TPR" evidence="1">
    <location>
        <begin position="195"/>
        <end position="228"/>
    </location>
</feature>
<evidence type="ECO:0000313" key="4">
    <source>
        <dbReference type="Proteomes" id="UP000274097"/>
    </source>
</evidence>
<dbReference type="EMBL" id="RAQU01000075">
    <property type="protein sequence ID" value="RKK03670.1"/>
    <property type="molecule type" value="Genomic_DNA"/>
</dbReference>